<evidence type="ECO:0000256" key="1">
    <source>
        <dbReference type="SAM" id="MobiDB-lite"/>
    </source>
</evidence>
<feature type="compositionally biased region" description="Polar residues" evidence="1">
    <location>
        <begin position="81"/>
        <end position="98"/>
    </location>
</feature>
<name>A0A6A3P388_9STRA</name>
<feature type="compositionally biased region" description="Acidic residues" evidence="1">
    <location>
        <begin position="107"/>
        <end position="117"/>
    </location>
</feature>
<dbReference type="AlphaFoldDB" id="A0A6A3P388"/>
<gene>
    <name evidence="2" type="ORF">PR001_g489</name>
</gene>
<reference evidence="2 3" key="1">
    <citation type="submission" date="2018-09" db="EMBL/GenBank/DDBJ databases">
        <title>Genomic investigation of the strawberry pathogen Phytophthora fragariae indicates pathogenicity is determined by transcriptional variation in three key races.</title>
        <authorList>
            <person name="Adams T.M."/>
            <person name="Armitage A.D."/>
            <person name="Sobczyk M.K."/>
            <person name="Bates H.J."/>
            <person name="Dunwell J.M."/>
            <person name="Nellist C.F."/>
            <person name="Harrison R.J."/>
        </authorList>
    </citation>
    <scope>NUCLEOTIDE SEQUENCE [LARGE SCALE GENOMIC DNA]</scope>
    <source>
        <strain evidence="2 3">SCRP249</strain>
    </source>
</reference>
<protein>
    <submittedName>
        <fullName evidence="2">Uncharacterized protein</fullName>
    </submittedName>
</protein>
<dbReference type="Proteomes" id="UP000429607">
    <property type="component" value="Unassembled WGS sequence"/>
</dbReference>
<feature type="region of interest" description="Disordered" evidence="1">
    <location>
        <begin position="60"/>
        <end position="117"/>
    </location>
</feature>
<evidence type="ECO:0000313" key="3">
    <source>
        <dbReference type="Proteomes" id="UP000429607"/>
    </source>
</evidence>
<sequence length="117" mass="14032">MLWKTMYVTYKWCEVRYDMIARICFALMNYHAGYMPLRKDDITHYRSVLARYQSMVDEAKEKRARSQQAYRMRRDERLSAPSVQSSPSRRMRSTTQRPAPSRRVAHEDEEAELSQAF</sequence>
<evidence type="ECO:0000313" key="2">
    <source>
        <dbReference type="EMBL" id="KAE9052443.1"/>
    </source>
</evidence>
<accession>A0A6A3P388</accession>
<proteinExistence type="predicted"/>
<comment type="caution">
    <text evidence="2">The sequence shown here is derived from an EMBL/GenBank/DDBJ whole genome shotgun (WGS) entry which is preliminary data.</text>
</comment>
<organism evidence="2 3">
    <name type="scientific">Phytophthora rubi</name>
    <dbReference type="NCBI Taxonomy" id="129364"/>
    <lineage>
        <taxon>Eukaryota</taxon>
        <taxon>Sar</taxon>
        <taxon>Stramenopiles</taxon>
        <taxon>Oomycota</taxon>
        <taxon>Peronosporomycetes</taxon>
        <taxon>Peronosporales</taxon>
        <taxon>Peronosporaceae</taxon>
        <taxon>Phytophthora</taxon>
    </lineage>
</organism>
<dbReference type="EMBL" id="QXFV01000012">
    <property type="protein sequence ID" value="KAE9052443.1"/>
    <property type="molecule type" value="Genomic_DNA"/>
</dbReference>